<dbReference type="EMBL" id="LSRX01001205">
    <property type="protein sequence ID" value="OLP82318.1"/>
    <property type="molecule type" value="Genomic_DNA"/>
</dbReference>
<name>A0A1Q9CHA3_SYMMI</name>
<proteinExistence type="predicted"/>
<dbReference type="AlphaFoldDB" id="A0A1Q9CHA3"/>
<organism evidence="2 3">
    <name type="scientific">Symbiodinium microadriaticum</name>
    <name type="common">Dinoflagellate</name>
    <name type="synonym">Zooxanthella microadriatica</name>
    <dbReference type="NCBI Taxonomy" id="2951"/>
    <lineage>
        <taxon>Eukaryota</taxon>
        <taxon>Sar</taxon>
        <taxon>Alveolata</taxon>
        <taxon>Dinophyceae</taxon>
        <taxon>Suessiales</taxon>
        <taxon>Symbiodiniaceae</taxon>
        <taxon>Symbiodinium</taxon>
    </lineage>
</organism>
<dbReference type="OrthoDB" id="10417534at2759"/>
<protein>
    <submittedName>
        <fullName evidence="2">Uncharacterized protein</fullName>
    </submittedName>
</protein>
<accession>A0A1Q9CHA3</accession>
<evidence type="ECO:0000313" key="3">
    <source>
        <dbReference type="Proteomes" id="UP000186817"/>
    </source>
</evidence>
<feature type="compositionally biased region" description="Polar residues" evidence="1">
    <location>
        <begin position="14"/>
        <end position="29"/>
    </location>
</feature>
<comment type="caution">
    <text evidence="2">The sequence shown here is derived from an EMBL/GenBank/DDBJ whole genome shotgun (WGS) entry which is preliminary data.</text>
</comment>
<evidence type="ECO:0000256" key="1">
    <source>
        <dbReference type="SAM" id="MobiDB-lite"/>
    </source>
</evidence>
<keyword evidence="3" id="KW-1185">Reference proteome</keyword>
<feature type="compositionally biased region" description="Acidic residues" evidence="1">
    <location>
        <begin position="36"/>
        <end position="45"/>
    </location>
</feature>
<gene>
    <name evidence="2" type="ORF">AK812_SmicGene37037</name>
</gene>
<evidence type="ECO:0000313" key="2">
    <source>
        <dbReference type="EMBL" id="OLP82318.1"/>
    </source>
</evidence>
<feature type="compositionally biased region" description="Basic and acidic residues" evidence="1">
    <location>
        <begin position="1"/>
        <end position="13"/>
    </location>
</feature>
<sequence length="155" mass="16929">MMPPERQRQESTESNRSSPGMSSPKSVRLSSKIELEDPEEHEEDADMVHRASTLSSSVSDWKARMSSTSGARTGGVTSNFIMTRGNTVAVSQSRHIQLVTTFLKHPITGNCLGLLTLFDAYLSCADIDRRAAGIPEPLWLSLSMDICLLACTVEA</sequence>
<feature type="region of interest" description="Disordered" evidence="1">
    <location>
        <begin position="1"/>
        <end position="54"/>
    </location>
</feature>
<reference evidence="2 3" key="1">
    <citation type="submission" date="2016-02" db="EMBL/GenBank/DDBJ databases">
        <title>Genome analysis of coral dinoflagellate symbionts highlights evolutionary adaptations to a symbiotic lifestyle.</title>
        <authorList>
            <person name="Aranda M."/>
            <person name="Li Y."/>
            <person name="Liew Y.J."/>
            <person name="Baumgarten S."/>
            <person name="Simakov O."/>
            <person name="Wilson M."/>
            <person name="Piel J."/>
            <person name="Ashoor H."/>
            <person name="Bougouffa S."/>
            <person name="Bajic V.B."/>
            <person name="Ryu T."/>
            <person name="Ravasi T."/>
            <person name="Bayer T."/>
            <person name="Micklem G."/>
            <person name="Kim H."/>
            <person name="Bhak J."/>
            <person name="Lajeunesse T.C."/>
            <person name="Voolstra C.R."/>
        </authorList>
    </citation>
    <scope>NUCLEOTIDE SEQUENCE [LARGE SCALE GENOMIC DNA]</scope>
    <source>
        <strain evidence="2 3">CCMP2467</strain>
    </source>
</reference>
<dbReference type="Proteomes" id="UP000186817">
    <property type="component" value="Unassembled WGS sequence"/>
</dbReference>